<comment type="caution">
    <text evidence="10">The sequence shown here is derived from an EMBL/GenBank/DDBJ whole genome shotgun (WGS) entry which is preliminary data.</text>
</comment>
<comment type="cofactor">
    <cofactor evidence="7">
        <name>Mg(2+)</name>
        <dbReference type="ChEBI" id="CHEBI:18420"/>
    </cofactor>
</comment>
<dbReference type="Pfam" id="PF08335">
    <property type="entry name" value="GlnD_UR_UTase"/>
    <property type="match status" value="2"/>
</dbReference>
<evidence type="ECO:0000256" key="7">
    <source>
        <dbReference type="HAMAP-Rule" id="MF_00802"/>
    </source>
</evidence>
<comment type="function">
    <text evidence="7">Involved in the regulation of glutamine synthetase GlnA, a key enzyme in the process to assimilate ammonia. When cellular nitrogen levels are high, the C-terminal adenylyl transferase (AT) inactivates GlnA by covalent transfer of an adenylyl group from ATP to specific tyrosine residue of GlnA, thus reducing its activity. Conversely, when nitrogen levels are low, the N-terminal adenylyl removase (AR) activates GlnA by removing the adenylyl group by phosphorolysis, increasing its activity. The regulatory region of GlnE binds the signal transduction protein PII (GlnB) which indicates the nitrogen status of the cell.</text>
</comment>
<evidence type="ECO:0000259" key="8">
    <source>
        <dbReference type="Pfam" id="PF03710"/>
    </source>
</evidence>
<feature type="region of interest" description="Adenylyl transferase" evidence="7">
    <location>
        <begin position="488"/>
        <end position="982"/>
    </location>
</feature>
<keyword evidence="5 7" id="KW-0460">Magnesium</keyword>
<dbReference type="GO" id="GO:0016779">
    <property type="term" value="F:nucleotidyltransferase activity"/>
    <property type="evidence" value="ECO:0007669"/>
    <property type="project" value="UniProtKB-KW"/>
</dbReference>
<feature type="domain" description="Glutamate-ammonia ligase adenylyltransferase repeated" evidence="8">
    <location>
        <begin position="68"/>
        <end position="312"/>
    </location>
</feature>
<evidence type="ECO:0000256" key="5">
    <source>
        <dbReference type="ARBA" id="ARBA00022842"/>
    </source>
</evidence>
<dbReference type="InterPro" id="IPR043519">
    <property type="entry name" value="NT_sf"/>
</dbReference>
<dbReference type="RefSeq" id="WP_344606819.1">
    <property type="nucleotide sequence ID" value="NZ_BAAAHE010000028.1"/>
</dbReference>
<dbReference type="PANTHER" id="PTHR30621">
    <property type="entry name" value="GLUTAMINE SYNTHETASE ADENYLYLTRANSFERASE"/>
    <property type="match status" value="1"/>
</dbReference>
<feature type="domain" description="PII-uridylyltransferase/Glutamine-synthetase adenylyltransferase" evidence="9">
    <location>
        <begin position="855"/>
        <end position="979"/>
    </location>
</feature>
<dbReference type="HAMAP" id="MF_00802">
    <property type="entry name" value="GlnE"/>
    <property type="match status" value="1"/>
</dbReference>
<dbReference type="Gene3D" id="1.20.120.330">
    <property type="entry name" value="Nucleotidyltransferases domain 2"/>
    <property type="match status" value="2"/>
</dbReference>
<keyword evidence="1 7" id="KW-0808">Transferase</keyword>
<dbReference type="InterPro" id="IPR013546">
    <property type="entry name" value="PII_UdlTrfase/GS_AdlTrfase"/>
</dbReference>
<dbReference type="EC" id="2.7.7.42" evidence="7"/>
<dbReference type="CDD" id="cd05401">
    <property type="entry name" value="NT_GlnE_GlnD_like"/>
    <property type="match status" value="2"/>
</dbReference>
<dbReference type="InterPro" id="IPR023057">
    <property type="entry name" value="GlnE"/>
</dbReference>
<feature type="domain" description="PII-uridylyltransferase/Glutamine-synthetase adenylyltransferase" evidence="9">
    <location>
        <begin position="334"/>
        <end position="476"/>
    </location>
</feature>
<feature type="domain" description="Glutamate-ammonia ligase adenylyltransferase repeated" evidence="8">
    <location>
        <begin position="581"/>
        <end position="815"/>
    </location>
</feature>
<keyword evidence="6 7" id="KW-0511">Multifunctional enzyme</keyword>
<dbReference type="NCBIfam" id="NF010707">
    <property type="entry name" value="PRK14109.1"/>
    <property type="match status" value="1"/>
</dbReference>
<evidence type="ECO:0000313" key="10">
    <source>
        <dbReference type="EMBL" id="GAA0627198.1"/>
    </source>
</evidence>
<name>A0ABN1H2H9_9ACTN</name>
<gene>
    <name evidence="7" type="primary">glnE</name>
    <name evidence="10" type="ORF">GCM10009547_33420</name>
</gene>
<keyword evidence="3 7" id="KW-0547">Nucleotide-binding</keyword>
<evidence type="ECO:0000256" key="1">
    <source>
        <dbReference type="ARBA" id="ARBA00022679"/>
    </source>
</evidence>
<keyword evidence="4 7" id="KW-0067">ATP-binding</keyword>
<evidence type="ECO:0000256" key="2">
    <source>
        <dbReference type="ARBA" id="ARBA00022695"/>
    </source>
</evidence>
<dbReference type="Pfam" id="PF03710">
    <property type="entry name" value="GlnE"/>
    <property type="match status" value="2"/>
</dbReference>
<evidence type="ECO:0000313" key="11">
    <source>
        <dbReference type="Proteomes" id="UP001500957"/>
    </source>
</evidence>
<dbReference type="Proteomes" id="UP001500957">
    <property type="component" value="Unassembled WGS sequence"/>
</dbReference>
<keyword evidence="2 7" id="KW-0548">Nucleotidyltransferase</keyword>
<feature type="region of interest" description="Adenylyl removase" evidence="7">
    <location>
        <begin position="1"/>
        <end position="480"/>
    </location>
</feature>
<organism evidence="10 11">
    <name type="scientific">Sporichthya brevicatena</name>
    <dbReference type="NCBI Taxonomy" id="171442"/>
    <lineage>
        <taxon>Bacteria</taxon>
        <taxon>Bacillati</taxon>
        <taxon>Actinomycetota</taxon>
        <taxon>Actinomycetes</taxon>
        <taxon>Sporichthyales</taxon>
        <taxon>Sporichthyaceae</taxon>
        <taxon>Sporichthya</taxon>
    </lineage>
</organism>
<evidence type="ECO:0000259" key="9">
    <source>
        <dbReference type="Pfam" id="PF08335"/>
    </source>
</evidence>
<comment type="catalytic activity">
    <reaction evidence="7">
        <text>[glutamine synthetase]-L-tyrosine + ATP = [glutamine synthetase]-O(4)-(5'-adenylyl)-L-tyrosine + diphosphate</text>
        <dbReference type="Rhea" id="RHEA:18589"/>
        <dbReference type="Rhea" id="RHEA-COMP:10660"/>
        <dbReference type="Rhea" id="RHEA-COMP:10661"/>
        <dbReference type="ChEBI" id="CHEBI:30616"/>
        <dbReference type="ChEBI" id="CHEBI:33019"/>
        <dbReference type="ChEBI" id="CHEBI:46858"/>
        <dbReference type="ChEBI" id="CHEBI:83624"/>
        <dbReference type="EC" id="2.7.7.42"/>
    </reaction>
</comment>
<dbReference type="Gene3D" id="3.30.460.10">
    <property type="entry name" value="Beta Polymerase, domain 2"/>
    <property type="match status" value="2"/>
</dbReference>
<protein>
    <recommendedName>
        <fullName evidence="7">Bifunctional glutamine synthetase adenylyltransferase/adenylyl-removing enzyme</fullName>
    </recommendedName>
    <alternativeName>
        <fullName evidence="7">ATP:glutamine synthetase adenylyltransferase</fullName>
    </alternativeName>
    <alternativeName>
        <fullName evidence="7">ATase</fullName>
    </alternativeName>
    <domain>
        <recommendedName>
            <fullName evidence="7">Glutamine synthetase adenylyl-L-tyrosine phosphorylase</fullName>
            <ecNumber evidence="7">2.7.7.89</ecNumber>
        </recommendedName>
        <alternativeName>
            <fullName evidence="7">Adenylyl removase</fullName>
            <shortName evidence="7">AR</shortName>
            <shortName evidence="7">AT-N</shortName>
        </alternativeName>
    </domain>
    <domain>
        <recommendedName>
            <fullName evidence="7">Glutamine synthetase adenylyl transferase</fullName>
            <ecNumber evidence="7">2.7.7.42</ecNumber>
        </recommendedName>
        <alternativeName>
            <fullName evidence="7">Adenylyl transferase</fullName>
            <shortName evidence="7">AT</shortName>
            <shortName evidence="7">AT-C</shortName>
        </alternativeName>
    </domain>
</protein>
<accession>A0ABN1H2H9</accession>
<reference evidence="10 11" key="1">
    <citation type="journal article" date="2019" name="Int. J. Syst. Evol. Microbiol.">
        <title>The Global Catalogue of Microorganisms (GCM) 10K type strain sequencing project: providing services to taxonomists for standard genome sequencing and annotation.</title>
        <authorList>
            <consortium name="The Broad Institute Genomics Platform"/>
            <consortium name="The Broad Institute Genome Sequencing Center for Infectious Disease"/>
            <person name="Wu L."/>
            <person name="Ma J."/>
        </authorList>
    </citation>
    <scope>NUCLEOTIDE SEQUENCE [LARGE SCALE GENOMIC DNA]</scope>
    <source>
        <strain evidence="10 11">JCM 10671</strain>
    </source>
</reference>
<dbReference type="EMBL" id="BAAAHE010000028">
    <property type="protein sequence ID" value="GAA0627198.1"/>
    <property type="molecule type" value="Genomic_DNA"/>
</dbReference>
<dbReference type="PANTHER" id="PTHR30621:SF0">
    <property type="entry name" value="BIFUNCTIONAL GLUTAMINE SYNTHETASE ADENYLYLTRANSFERASE_ADENYLYL-REMOVING ENZYME"/>
    <property type="match status" value="1"/>
</dbReference>
<evidence type="ECO:0000256" key="3">
    <source>
        <dbReference type="ARBA" id="ARBA00022741"/>
    </source>
</evidence>
<dbReference type="InterPro" id="IPR005190">
    <property type="entry name" value="GlnE_rpt_dom"/>
</dbReference>
<keyword evidence="11" id="KW-1185">Reference proteome</keyword>
<comment type="catalytic activity">
    <reaction evidence="7">
        <text>[glutamine synthetase]-O(4)-(5'-adenylyl)-L-tyrosine + phosphate = [glutamine synthetase]-L-tyrosine + ADP</text>
        <dbReference type="Rhea" id="RHEA:43716"/>
        <dbReference type="Rhea" id="RHEA-COMP:10660"/>
        <dbReference type="Rhea" id="RHEA-COMP:10661"/>
        <dbReference type="ChEBI" id="CHEBI:43474"/>
        <dbReference type="ChEBI" id="CHEBI:46858"/>
        <dbReference type="ChEBI" id="CHEBI:83624"/>
        <dbReference type="ChEBI" id="CHEBI:456216"/>
        <dbReference type="EC" id="2.7.7.89"/>
    </reaction>
</comment>
<proteinExistence type="inferred from homology"/>
<sequence>MGFQDRAQALRQMALPGLDLASRPDRLAAFADAGDPDLALASLTALAEVTDAGELRAALERSEVFRRRLIAVLGASQALGEFLLRHPEDWRLLEKDAGNPDTPYYLRAAMLEAVGANPDEAEPVADDAGETTYDRLRVAYRRWLLRLAARDLTGGSGLEEVSAELADLAAATLEAGLAIARAGLPDDAPRCRLTVIGMGKCGGRELNYVSDVDVVFVAEPREIEGQGEPDEASAMRTATQLASAMMKACSASTAEGTIWPVDAALRPEGKQGPLVRTLASHVAYYERWAKTWEFQALLKARPVAGDRALGKAYMEAVGPLVWKAANRENFVADVQAMRKRVEATLTPAEAERQIKLGPGGLRDVEFAVQLLQMVHGRGDDTLHSGTTLSALAALSQGGYVGREDAARLDEAYRFLRTLEHRIQLYKLWRTHVLPDGDADMRRLGRAMGLKGDPKAELTETWRKHAHEVRRLHEKLFYRPLLMAVSRVSEAETRLTTEAARARLSALGYADPAGALRHLEALTSGLSRRASIQRQLLPAMLGWFADAPDPDAGLLAFRQVSDALGETPWYLRLLRDEGMAAERLAHLLASSRFAAELLQRAPEAIQMLADDADLRPRDRAALLTEVNAAVARAQNAEAAAIAVRGIRRREQFRIAAADALGLIDVTAVCESLSDVVAATLAGGFAAATRSVVGEGDPVVRMAVIAMGRLGGHEMSYASDADVMFVHEPMPFVEDKPATDAAHAIANELRRLMQMQAPEPPLEVDTDLRPEGRNGPLVRSLASYEQYYSRWSSVWEAQALLRAEFVAGDAELGERFTALINPLRYPVGGLTEDQVREIRRIKARVESERLPRGADPSIHTKLGRGGLADVEWVAQLLQLQHGAKIEGLRTTRTLATLEVAREHDLLTAADAEELTAAWKLATRIRNAIMLVRGRPADSPPTGGREQSSIARILGYPVDETGRMLDDYRRVTRHARTVVERVFYG</sequence>
<evidence type="ECO:0000256" key="6">
    <source>
        <dbReference type="ARBA" id="ARBA00023268"/>
    </source>
</evidence>
<dbReference type="SUPFAM" id="SSF81301">
    <property type="entry name" value="Nucleotidyltransferase"/>
    <property type="match status" value="2"/>
</dbReference>
<evidence type="ECO:0000256" key="4">
    <source>
        <dbReference type="ARBA" id="ARBA00022840"/>
    </source>
</evidence>
<comment type="similarity">
    <text evidence="7">Belongs to the GlnE family.</text>
</comment>
<dbReference type="SUPFAM" id="SSF81593">
    <property type="entry name" value="Nucleotidyltransferase substrate binding subunit/domain"/>
    <property type="match status" value="2"/>
</dbReference>
<dbReference type="EC" id="2.7.7.89" evidence="7"/>